<dbReference type="SMART" id="SM00866">
    <property type="entry name" value="UTRA"/>
    <property type="match status" value="1"/>
</dbReference>
<keyword evidence="3" id="KW-0804">Transcription</keyword>
<dbReference type="PANTHER" id="PTHR44846">
    <property type="entry name" value="MANNOSYL-D-GLYCERATE TRANSPORT/METABOLISM SYSTEM REPRESSOR MNGR-RELATED"/>
    <property type="match status" value="1"/>
</dbReference>
<dbReference type="InterPro" id="IPR028978">
    <property type="entry name" value="Chorismate_lyase_/UTRA_dom_sf"/>
</dbReference>
<dbReference type="Gene3D" id="1.10.10.10">
    <property type="entry name" value="Winged helix-like DNA-binding domain superfamily/Winged helix DNA-binding domain"/>
    <property type="match status" value="1"/>
</dbReference>
<evidence type="ECO:0000256" key="2">
    <source>
        <dbReference type="ARBA" id="ARBA00023125"/>
    </source>
</evidence>
<reference evidence="5 6" key="1">
    <citation type="journal article" date="2009" name="Stand. Genomic Sci.">
        <title>Complete genome sequence of Pirellula staleyi type strain (ATCC 27377).</title>
        <authorList>
            <person name="Clum A."/>
            <person name="Tindall B.J."/>
            <person name="Sikorski J."/>
            <person name="Ivanova N."/>
            <person name="Mavrommatis K."/>
            <person name="Lucas S."/>
            <person name="Glavina del Rio T."/>
            <person name="Nolan M."/>
            <person name="Chen F."/>
            <person name="Tice H."/>
            <person name="Pitluck S."/>
            <person name="Cheng J.F."/>
            <person name="Chertkov O."/>
            <person name="Brettin T."/>
            <person name="Han C."/>
            <person name="Detter J.C."/>
            <person name="Kuske C."/>
            <person name="Bruce D."/>
            <person name="Goodwin L."/>
            <person name="Ovchinikova G."/>
            <person name="Pati A."/>
            <person name="Mikhailova N."/>
            <person name="Chen A."/>
            <person name="Palaniappan K."/>
            <person name="Land M."/>
            <person name="Hauser L."/>
            <person name="Chang Y.J."/>
            <person name="Jeffries C.D."/>
            <person name="Chain P."/>
            <person name="Rohde M."/>
            <person name="Goker M."/>
            <person name="Bristow J."/>
            <person name="Eisen J.A."/>
            <person name="Markowitz V."/>
            <person name="Hugenholtz P."/>
            <person name="Kyrpides N.C."/>
            <person name="Klenk H.P."/>
            <person name="Lapidus A."/>
        </authorList>
    </citation>
    <scope>NUCLEOTIDE SEQUENCE [LARGE SCALE GENOMIC DNA]</scope>
    <source>
        <strain evidence="6">ATCC 27377 / DSM 6068 / ICPB 4128</strain>
    </source>
</reference>
<gene>
    <name evidence="5" type="ordered locus">Psta_1453</name>
</gene>
<accession>D2QX24</accession>
<evidence type="ECO:0000313" key="5">
    <source>
        <dbReference type="EMBL" id="ADB16128.1"/>
    </source>
</evidence>
<keyword evidence="1" id="KW-0805">Transcription regulation</keyword>
<evidence type="ECO:0000256" key="1">
    <source>
        <dbReference type="ARBA" id="ARBA00023015"/>
    </source>
</evidence>
<dbReference type="InterPro" id="IPR000524">
    <property type="entry name" value="Tscrpt_reg_HTH_GntR"/>
</dbReference>
<dbReference type="AlphaFoldDB" id="D2QX24"/>
<dbReference type="Gene3D" id="3.40.1410.10">
    <property type="entry name" value="Chorismate lyase-like"/>
    <property type="match status" value="1"/>
</dbReference>
<dbReference type="EMBL" id="CP001848">
    <property type="protein sequence ID" value="ADB16128.1"/>
    <property type="molecule type" value="Genomic_DNA"/>
</dbReference>
<keyword evidence="2" id="KW-0238">DNA-binding</keyword>
<proteinExistence type="predicted"/>
<dbReference type="GO" id="GO:0045892">
    <property type="term" value="P:negative regulation of DNA-templated transcription"/>
    <property type="evidence" value="ECO:0007669"/>
    <property type="project" value="TreeGrafter"/>
</dbReference>
<dbReference type="InterPro" id="IPR011663">
    <property type="entry name" value="UTRA"/>
</dbReference>
<dbReference type="SMART" id="SM00345">
    <property type="entry name" value="HTH_GNTR"/>
    <property type="match status" value="1"/>
</dbReference>
<dbReference type="eggNOG" id="COG2188">
    <property type="taxonomic scope" value="Bacteria"/>
</dbReference>
<dbReference type="PRINTS" id="PR00035">
    <property type="entry name" value="HTHGNTR"/>
</dbReference>
<evidence type="ECO:0000259" key="4">
    <source>
        <dbReference type="PROSITE" id="PS50949"/>
    </source>
</evidence>
<dbReference type="STRING" id="530564.Psta_1453"/>
<evidence type="ECO:0000313" key="6">
    <source>
        <dbReference type="Proteomes" id="UP000001887"/>
    </source>
</evidence>
<dbReference type="CDD" id="cd07377">
    <property type="entry name" value="WHTH_GntR"/>
    <property type="match status" value="1"/>
</dbReference>
<sequence length="261" mass="29337">METNLERSPVYLQLHDRLRTALTAEYQRGDQFLTEREVAQRFEVSRATANKALASLVSEGLLEFRRGIGTFVRRDVIAYDVRSLVSFTEKALAAGKVPATEVLTFRKVAAADVDPAICTLLKLAPDADSGANVLLWHVERKRLADRVPVILEMRYIVERLCPKLTHAQAEGSLYRAWTDKHSLAIGGAEEVIRAVITTTSESRHLNTKPRSPALEVTAVGYLVDQTPLWWERTLYRGDQYEFQSRLGPIQSATPARGQFRS</sequence>
<dbReference type="Pfam" id="PF00392">
    <property type="entry name" value="GntR"/>
    <property type="match status" value="1"/>
</dbReference>
<dbReference type="SUPFAM" id="SSF46785">
    <property type="entry name" value="Winged helix' DNA-binding domain"/>
    <property type="match status" value="1"/>
</dbReference>
<name>D2QX24_PIRSD</name>
<dbReference type="KEGG" id="psl:Psta_1453"/>
<protein>
    <submittedName>
        <fullName evidence="5">Transcriptional regulator, GntR family</fullName>
    </submittedName>
</protein>
<evidence type="ECO:0000256" key="3">
    <source>
        <dbReference type="ARBA" id="ARBA00023163"/>
    </source>
</evidence>
<dbReference type="GO" id="GO:0003677">
    <property type="term" value="F:DNA binding"/>
    <property type="evidence" value="ECO:0007669"/>
    <property type="project" value="UniProtKB-KW"/>
</dbReference>
<dbReference type="OrthoDB" id="457376at2"/>
<organism evidence="5 6">
    <name type="scientific">Pirellula staleyi (strain ATCC 27377 / DSM 6068 / ICPB 4128)</name>
    <name type="common">Pirella staleyi</name>
    <dbReference type="NCBI Taxonomy" id="530564"/>
    <lineage>
        <taxon>Bacteria</taxon>
        <taxon>Pseudomonadati</taxon>
        <taxon>Planctomycetota</taxon>
        <taxon>Planctomycetia</taxon>
        <taxon>Pirellulales</taxon>
        <taxon>Pirellulaceae</taxon>
        <taxon>Pirellula</taxon>
    </lineage>
</organism>
<dbReference type="InterPro" id="IPR050679">
    <property type="entry name" value="Bact_HTH_transcr_reg"/>
</dbReference>
<keyword evidence="6" id="KW-1185">Reference proteome</keyword>
<dbReference type="Pfam" id="PF07702">
    <property type="entry name" value="UTRA"/>
    <property type="match status" value="1"/>
</dbReference>
<dbReference type="HOGENOM" id="CLU_063236_2_3_0"/>
<dbReference type="PANTHER" id="PTHR44846:SF1">
    <property type="entry name" value="MANNOSYL-D-GLYCERATE TRANSPORT_METABOLISM SYSTEM REPRESSOR MNGR-RELATED"/>
    <property type="match status" value="1"/>
</dbReference>
<dbReference type="SUPFAM" id="SSF64288">
    <property type="entry name" value="Chorismate lyase-like"/>
    <property type="match status" value="1"/>
</dbReference>
<dbReference type="InterPro" id="IPR036390">
    <property type="entry name" value="WH_DNA-bd_sf"/>
</dbReference>
<dbReference type="Proteomes" id="UP000001887">
    <property type="component" value="Chromosome"/>
</dbReference>
<feature type="domain" description="HTH gntR-type" evidence="4">
    <location>
        <begin position="8"/>
        <end position="75"/>
    </location>
</feature>
<dbReference type="GO" id="GO:0003700">
    <property type="term" value="F:DNA-binding transcription factor activity"/>
    <property type="evidence" value="ECO:0007669"/>
    <property type="project" value="InterPro"/>
</dbReference>
<dbReference type="PROSITE" id="PS50949">
    <property type="entry name" value="HTH_GNTR"/>
    <property type="match status" value="1"/>
</dbReference>
<dbReference type="InterPro" id="IPR036388">
    <property type="entry name" value="WH-like_DNA-bd_sf"/>
</dbReference>